<dbReference type="Proteomes" id="UP000279470">
    <property type="component" value="Unassembled WGS sequence"/>
</dbReference>
<keyword evidence="2" id="KW-0442">Lipid degradation</keyword>
<gene>
    <name evidence="5" type="ORF">EIC27_02240</name>
</gene>
<evidence type="ECO:0000256" key="1">
    <source>
        <dbReference type="ARBA" id="ARBA00022801"/>
    </source>
</evidence>
<dbReference type="SUPFAM" id="SSF52151">
    <property type="entry name" value="FabD/lysophospholipase-like"/>
    <property type="match status" value="1"/>
</dbReference>
<dbReference type="Gene3D" id="3.40.1090.10">
    <property type="entry name" value="Cytosolic phospholipase A2 catalytic domain"/>
    <property type="match status" value="1"/>
</dbReference>
<evidence type="ECO:0000256" key="2">
    <source>
        <dbReference type="ARBA" id="ARBA00022963"/>
    </source>
</evidence>
<name>A0A3R9YCT1_9RICK</name>
<accession>A0A3R9YCT1</accession>
<evidence type="ECO:0000259" key="4">
    <source>
        <dbReference type="Pfam" id="PF01734"/>
    </source>
</evidence>
<dbReference type="InterPro" id="IPR002641">
    <property type="entry name" value="PNPLA_dom"/>
</dbReference>
<keyword evidence="3" id="KW-0443">Lipid metabolism</keyword>
<keyword evidence="6" id="KW-1185">Reference proteome</keyword>
<dbReference type="AlphaFoldDB" id="A0A3R9YCT1"/>
<dbReference type="Pfam" id="PF01734">
    <property type="entry name" value="Patatin"/>
    <property type="match status" value="1"/>
</dbReference>
<dbReference type="GO" id="GO:0016787">
    <property type="term" value="F:hydrolase activity"/>
    <property type="evidence" value="ECO:0007669"/>
    <property type="project" value="UniProtKB-KW"/>
</dbReference>
<dbReference type="EMBL" id="RXFM01000020">
    <property type="protein sequence ID" value="RST69959.1"/>
    <property type="molecule type" value="Genomic_DNA"/>
</dbReference>
<dbReference type="InterPro" id="IPR016035">
    <property type="entry name" value="Acyl_Trfase/lysoPLipase"/>
</dbReference>
<evidence type="ECO:0000256" key="3">
    <source>
        <dbReference type="ARBA" id="ARBA00023098"/>
    </source>
</evidence>
<dbReference type="OrthoDB" id="9807112at2"/>
<feature type="domain" description="PNPLA" evidence="4">
    <location>
        <begin position="37"/>
        <end position="127"/>
    </location>
</feature>
<dbReference type="RefSeq" id="WP_126044529.1">
    <property type="nucleotide sequence ID" value="NZ_RXFM01000020.1"/>
</dbReference>
<comment type="caution">
    <text evidence="5">The sequence shown here is derived from an EMBL/GenBank/DDBJ whole genome shotgun (WGS) entry which is preliminary data.</text>
</comment>
<dbReference type="GO" id="GO:0016042">
    <property type="term" value="P:lipid catabolic process"/>
    <property type="evidence" value="ECO:0007669"/>
    <property type="project" value="UniProtKB-KW"/>
</dbReference>
<sequence length="294" mass="33697">MKIFDEDLHNINSNISLGDKISLILNIKNHILTRKDIDFIHKMCGDTKLSQTTIPVVITSTNAKTGNPHIWSTYDSQSDPNKDFYLKDAVEASISYPELFDSKKTELKDEVYKDFDGALIANSPLLIGIPYIMEINKKASKEDTLIVSIGTTTGNVQKILNSIDESSYLYNIYNINIYKITGQIQKQPLDKLIKTFITHFYKLDFMIPVDIKHAIYDKASKGDLLAFNETMACTKKYIDINKEFFTALANKIADKKQDMKKLEKLYDNSYFYCENPEEVLAEYSECIDIMKLDL</sequence>
<dbReference type="PANTHER" id="PTHR32241:SF3">
    <property type="entry name" value="PATATIN-LIKE PROTEIN 6"/>
    <property type="match status" value="1"/>
</dbReference>
<organism evidence="5 6">
    <name type="scientific">Candidatus Aquarickettsia rohweri</name>
    <dbReference type="NCBI Taxonomy" id="2602574"/>
    <lineage>
        <taxon>Bacteria</taxon>
        <taxon>Pseudomonadati</taxon>
        <taxon>Pseudomonadota</taxon>
        <taxon>Alphaproteobacteria</taxon>
        <taxon>Rickettsiales</taxon>
        <taxon>Candidatus Midichloriaceae</taxon>
        <taxon>Candidatus Aquarickettsia</taxon>
    </lineage>
</organism>
<evidence type="ECO:0000313" key="5">
    <source>
        <dbReference type="EMBL" id="RST69959.1"/>
    </source>
</evidence>
<reference evidence="6" key="1">
    <citation type="submission" date="2018-11" db="EMBL/GenBank/DDBJ databases">
        <title>Phylogenetic, genomic, and biogeographic characterization of a novel and ubiquitous marine invertebrate-associated Rickettsiales parasite, Candidatus Marinoinvertebrata rohwerii, gen. nov., sp. nov.</title>
        <authorList>
            <person name="Klinges J.G."/>
            <person name="Rosales S.M."/>
            <person name="Mcminds R."/>
            <person name="Shaver E.C."/>
            <person name="Shantz A."/>
            <person name="Peters E.C."/>
            <person name="Burkepile D.E."/>
            <person name="Silliman B.R."/>
            <person name="Vega Thurber R.L."/>
        </authorList>
    </citation>
    <scope>NUCLEOTIDE SEQUENCE [LARGE SCALE GENOMIC DNA]</scope>
    <source>
        <strain evidence="6">a_cerv_44</strain>
    </source>
</reference>
<keyword evidence="1" id="KW-0378">Hydrolase</keyword>
<proteinExistence type="predicted"/>
<dbReference type="PANTHER" id="PTHR32241">
    <property type="entry name" value="PATATIN-LIKE PROTEIN 6"/>
    <property type="match status" value="1"/>
</dbReference>
<protein>
    <recommendedName>
        <fullName evidence="4">PNPLA domain-containing protein</fullName>
    </recommendedName>
</protein>
<evidence type="ECO:0000313" key="6">
    <source>
        <dbReference type="Proteomes" id="UP000279470"/>
    </source>
</evidence>